<evidence type="ECO:0000313" key="3">
    <source>
        <dbReference type="Proteomes" id="UP000306509"/>
    </source>
</evidence>
<feature type="transmembrane region" description="Helical" evidence="1">
    <location>
        <begin position="18"/>
        <end position="38"/>
    </location>
</feature>
<feature type="transmembrane region" description="Helical" evidence="1">
    <location>
        <begin position="101"/>
        <end position="129"/>
    </location>
</feature>
<dbReference type="AlphaFoldDB" id="A0A4U8Q4W6"/>
<evidence type="ECO:0000256" key="1">
    <source>
        <dbReference type="SAM" id="Phobius"/>
    </source>
</evidence>
<dbReference type="PROSITE" id="PS51257">
    <property type="entry name" value="PROKAR_LIPOPROTEIN"/>
    <property type="match status" value="1"/>
</dbReference>
<feature type="transmembrane region" description="Helical" evidence="1">
    <location>
        <begin position="175"/>
        <end position="193"/>
    </location>
</feature>
<reference evidence="2 3" key="1">
    <citation type="journal article" date="2019" name="Anaerobe">
        <title>Detection of Robinsoniella peoriensis in multiple bone samples of a trauma patient.</title>
        <authorList>
            <person name="Schrottner P."/>
            <person name="Hartwich K."/>
            <person name="Bunk B."/>
            <person name="Schober I."/>
            <person name="Helbig S."/>
            <person name="Rudolph W.W."/>
            <person name="Gunzer F."/>
        </authorList>
    </citation>
    <scope>NUCLEOTIDE SEQUENCE [LARGE SCALE GENOMIC DNA]</scope>
    <source>
        <strain evidence="2 3">DSM 106044</strain>
    </source>
</reference>
<accession>A0A4U8Q4W6</accession>
<keyword evidence="1" id="KW-0812">Transmembrane</keyword>
<dbReference type="Proteomes" id="UP000306509">
    <property type="component" value="Unassembled WGS sequence"/>
</dbReference>
<dbReference type="EMBL" id="QGQD01000062">
    <property type="protein sequence ID" value="TLC99879.1"/>
    <property type="molecule type" value="Genomic_DNA"/>
</dbReference>
<keyword evidence="3" id="KW-1185">Reference proteome</keyword>
<feature type="transmembrane region" description="Helical" evidence="1">
    <location>
        <begin position="205"/>
        <end position="226"/>
    </location>
</feature>
<feature type="transmembrane region" description="Helical" evidence="1">
    <location>
        <begin position="50"/>
        <end position="75"/>
    </location>
</feature>
<keyword evidence="1" id="KW-1133">Transmembrane helix</keyword>
<protein>
    <submittedName>
        <fullName evidence="2">ABC-type transport system involved in multi-copper enzyme maturation, permease component</fullName>
    </submittedName>
</protein>
<feature type="transmembrane region" description="Helical" evidence="1">
    <location>
        <begin position="149"/>
        <end position="168"/>
    </location>
</feature>
<proteinExistence type="predicted"/>
<dbReference type="STRING" id="180332.GCA_000797495_04603"/>
<dbReference type="RefSeq" id="WP_044296812.1">
    <property type="nucleotide sequence ID" value="NZ_JTGN01000012.1"/>
</dbReference>
<sequence>MIKLMKLELEKENLSKNLLACVIILLSCIGITLLGSILEDEASIESAKDLLMLGSLILRVCFGIFAGVLIAKLIIGEFGKKTINTLFTYPVSRKKIIASKLLIVFSCTFIVIVLTDLLFGTSLFLINIFIPLTPDKIEFSTVLGRIPDILFGAFMTAGLSLISLYFGMKKKSSSSTIVAAVVINMLINANVNITGGSNGSNANLFNIPIFPILLCMAGIVIAYLSYRNIENLDL</sequence>
<organism evidence="2 3">
    <name type="scientific">Robinsoniella peoriensis</name>
    <dbReference type="NCBI Taxonomy" id="180332"/>
    <lineage>
        <taxon>Bacteria</taxon>
        <taxon>Bacillati</taxon>
        <taxon>Bacillota</taxon>
        <taxon>Clostridia</taxon>
        <taxon>Lachnospirales</taxon>
        <taxon>Lachnospiraceae</taxon>
        <taxon>Robinsoniella</taxon>
    </lineage>
</organism>
<dbReference type="Pfam" id="PF12730">
    <property type="entry name" value="ABC2_membrane_4"/>
    <property type="match status" value="1"/>
</dbReference>
<evidence type="ECO:0000313" key="2">
    <source>
        <dbReference type="EMBL" id="TLC99879.1"/>
    </source>
</evidence>
<name>A0A4U8Q4W6_9FIRM</name>
<comment type="caution">
    <text evidence="2">The sequence shown here is derived from an EMBL/GenBank/DDBJ whole genome shotgun (WGS) entry which is preliminary data.</text>
</comment>
<keyword evidence="1" id="KW-0472">Membrane</keyword>
<gene>
    <name evidence="2" type="ORF">DSM106044_03265</name>
</gene>